<evidence type="ECO:0000313" key="1">
    <source>
        <dbReference type="EMBL" id="CAA9498847.1"/>
    </source>
</evidence>
<dbReference type="EMBL" id="CADCVT010000180">
    <property type="protein sequence ID" value="CAA9498847.1"/>
    <property type="molecule type" value="Genomic_DNA"/>
</dbReference>
<organism evidence="1">
    <name type="scientific">uncultured Solirubrobacteraceae bacterium</name>
    <dbReference type="NCBI Taxonomy" id="1162706"/>
    <lineage>
        <taxon>Bacteria</taxon>
        <taxon>Bacillati</taxon>
        <taxon>Actinomycetota</taxon>
        <taxon>Thermoleophilia</taxon>
        <taxon>Solirubrobacterales</taxon>
        <taxon>Solirubrobacteraceae</taxon>
        <taxon>environmental samples</taxon>
    </lineage>
</organism>
<sequence length="66" mass="7804">VRRRHLPLRCPPPRRGGHAAVLQPHQRDLAAPVRARLRRRPRCGRRLAHEPVRRARHRLLDPRNPV</sequence>
<name>A0A6J4SN59_9ACTN</name>
<dbReference type="AlphaFoldDB" id="A0A6J4SN59"/>
<protein>
    <submittedName>
        <fullName evidence="1">Uncharacterized protein</fullName>
    </submittedName>
</protein>
<accession>A0A6J4SN59</accession>
<gene>
    <name evidence="1" type="ORF">AVDCRST_MAG85-1629</name>
</gene>
<feature type="non-terminal residue" evidence="1">
    <location>
        <position position="66"/>
    </location>
</feature>
<reference evidence="1" key="1">
    <citation type="submission" date="2020-02" db="EMBL/GenBank/DDBJ databases">
        <authorList>
            <person name="Meier V. D."/>
        </authorList>
    </citation>
    <scope>NUCLEOTIDE SEQUENCE</scope>
    <source>
        <strain evidence="1">AVDCRST_MAG85</strain>
    </source>
</reference>
<feature type="non-terminal residue" evidence="1">
    <location>
        <position position="1"/>
    </location>
</feature>
<proteinExistence type="predicted"/>